<dbReference type="AlphaFoldDB" id="A0A8H3U3V4"/>
<sequence>MDPLEITQLRRVAHNLLSRSLETLIYTTIVVRGAYIHMGPSAAVIALMVLQLALIPYLRFTDTQLAHTVWKFTTSWFLVAPHVSDPARALQQGCWNEMCTVFHVGVFMYAAWDLAMLFKVEQRRDECGRTTLVLISGVDLEFITPLPVPMIPRNWWTVFP</sequence>
<feature type="transmembrane region" description="Helical" evidence="1">
    <location>
        <begin position="34"/>
        <end position="55"/>
    </location>
</feature>
<organism evidence="2 3">
    <name type="scientific">Venturia inaequalis</name>
    <name type="common">Apple scab fungus</name>
    <dbReference type="NCBI Taxonomy" id="5025"/>
    <lineage>
        <taxon>Eukaryota</taxon>
        <taxon>Fungi</taxon>
        <taxon>Dikarya</taxon>
        <taxon>Ascomycota</taxon>
        <taxon>Pezizomycotina</taxon>
        <taxon>Dothideomycetes</taxon>
        <taxon>Pleosporomycetidae</taxon>
        <taxon>Venturiales</taxon>
        <taxon>Venturiaceae</taxon>
        <taxon>Venturia</taxon>
    </lineage>
</organism>
<name>A0A8H3U3V4_VENIN</name>
<protein>
    <submittedName>
        <fullName evidence="2">Uncharacterized protein</fullName>
    </submittedName>
</protein>
<evidence type="ECO:0000313" key="3">
    <source>
        <dbReference type="Proteomes" id="UP000490939"/>
    </source>
</evidence>
<dbReference type="EMBL" id="WNWR01001601">
    <property type="protein sequence ID" value="KAE9962565.1"/>
    <property type="molecule type" value="Genomic_DNA"/>
</dbReference>
<dbReference type="Proteomes" id="UP000490939">
    <property type="component" value="Unassembled WGS sequence"/>
</dbReference>
<gene>
    <name evidence="2" type="ORF">EG327_002069</name>
</gene>
<keyword evidence="1" id="KW-0812">Transmembrane</keyword>
<accession>A0A8H3U3V4</accession>
<keyword evidence="3" id="KW-1185">Reference proteome</keyword>
<evidence type="ECO:0000256" key="1">
    <source>
        <dbReference type="SAM" id="Phobius"/>
    </source>
</evidence>
<keyword evidence="1" id="KW-0472">Membrane</keyword>
<evidence type="ECO:0000313" key="2">
    <source>
        <dbReference type="EMBL" id="KAE9962565.1"/>
    </source>
</evidence>
<reference evidence="2 3" key="1">
    <citation type="submission" date="2019-07" db="EMBL/GenBank/DDBJ databases">
        <title>Venturia inaequalis Genome Resource.</title>
        <authorList>
            <person name="Lichtner F.J."/>
        </authorList>
    </citation>
    <scope>NUCLEOTIDE SEQUENCE [LARGE SCALE GENOMIC DNA]</scope>
    <source>
        <strain evidence="2 3">DMI_063113</strain>
    </source>
</reference>
<proteinExistence type="predicted"/>
<keyword evidence="1" id="KW-1133">Transmembrane helix</keyword>
<comment type="caution">
    <text evidence="2">The sequence shown here is derived from an EMBL/GenBank/DDBJ whole genome shotgun (WGS) entry which is preliminary data.</text>
</comment>